<name>A0A448HJE7_9ACTO</name>
<evidence type="ECO:0000313" key="2">
    <source>
        <dbReference type="EMBL" id="VEG29854.1"/>
    </source>
</evidence>
<proteinExistence type="predicted"/>
<dbReference type="SUPFAM" id="SSF54637">
    <property type="entry name" value="Thioesterase/thiol ester dehydrase-isomerase"/>
    <property type="match status" value="1"/>
</dbReference>
<reference evidence="2 3" key="1">
    <citation type="submission" date="2018-12" db="EMBL/GenBank/DDBJ databases">
        <authorList>
            <consortium name="Pathogen Informatics"/>
        </authorList>
    </citation>
    <scope>NUCLEOTIDE SEQUENCE [LARGE SCALE GENOMIC DNA]</scope>
    <source>
        <strain evidence="2 3">NCTC11636</strain>
    </source>
</reference>
<keyword evidence="3" id="KW-1185">Reference proteome</keyword>
<accession>A0A448HJE7</accession>
<dbReference type="EMBL" id="LR134350">
    <property type="protein sequence ID" value="VEG29854.1"/>
    <property type="molecule type" value="Genomic_DNA"/>
</dbReference>
<dbReference type="InterPro" id="IPR029069">
    <property type="entry name" value="HotDog_dom_sf"/>
</dbReference>
<dbReference type="KEGG" id="ahw:NCTC11636_02326"/>
<evidence type="ECO:0000256" key="1">
    <source>
        <dbReference type="SAM" id="MobiDB-lite"/>
    </source>
</evidence>
<dbReference type="Gene3D" id="3.10.129.10">
    <property type="entry name" value="Hotdog Thioesterase"/>
    <property type="match status" value="1"/>
</dbReference>
<feature type="region of interest" description="Disordered" evidence="1">
    <location>
        <begin position="128"/>
        <end position="164"/>
    </location>
</feature>
<dbReference type="AlphaFoldDB" id="A0A448HJE7"/>
<evidence type="ECO:0000313" key="3">
    <source>
        <dbReference type="Proteomes" id="UP000266895"/>
    </source>
</evidence>
<organism evidence="2 3">
    <name type="scientific">Actinomyces howellii</name>
    <dbReference type="NCBI Taxonomy" id="52771"/>
    <lineage>
        <taxon>Bacteria</taxon>
        <taxon>Bacillati</taxon>
        <taxon>Actinomycetota</taxon>
        <taxon>Actinomycetes</taxon>
        <taxon>Actinomycetales</taxon>
        <taxon>Actinomycetaceae</taxon>
        <taxon>Actinomyces</taxon>
    </lineage>
</organism>
<gene>
    <name evidence="2" type="ORF">NCTC11636_02326</name>
</gene>
<sequence length="272" mass="27690">MDDLAAVLARLLEDGGAAAGPAARLGAACVLPAIRSLGAVAAQQAVTSWDGVVHRRCRIEPVGAAATEEGDARAGQAVTSPGSAACGEEGALSVSRTVKGRWELVRARLVLEEAGEAWPGGAVITHDFARRLPGGGDEERPGPAPRPDAPGQPGGVAHRPPGRESATECLSVVVAHERVLEWAEASGDRNVVHTSAGAARRAGLSAGSDEVVVHGLLLGAVSSGLVPPEPGRPLSLTFVAPATVPVDGATRLDLDRRSGDLGVDALLLMTRR</sequence>
<dbReference type="Proteomes" id="UP000266895">
    <property type="component" value="Chromosome"/>
</dbReference>
<protein>
    <submittedName>
        <fullName evidence="2">Uncharacterized protein</fullName>
    </submittedName>
</protein>